<sequence>MFIVNKQRYSRGDFERRKRELAESIPRAGREGKLVALCLTEPLDILAALETTIDGGGSVLLLNGETPAEEARRKAEEAGCAGIFHAGGGPTAYTALRPSAPRTSAEPSLLQYSSGTTGEPKLIERPWRDVVAEIEAYNRAYPGDSNDSSGSSGGSSGGSSESGGSGGPGGSGGGSETPIILVPVSHSFGLIAGALAALRRGAEPILVTDRNPRFAVGLIERTPRHVVYAVPFLLHVVASLMRDRISLRKVVSSGSPLPLELMRRLADSGVRIVQQYGCTEAGCIAIGDNPSSPSDVGRPLDSVRVEAAGTPDTPAEVTVSASGRLVRTGDLGYVSEGRLHVLGRIDDLINVSGQKVIPSEVEDVILRLEGVREAVVHRTSHPVWGEAVKARIVPGRPDLTAAEVKEWCMKRLPAYKVPSAIEFAGEIPRTANGKLIRQRLD</sequence>
<dbReference type="Gene3D" id="3.40.50.12780">
    <property type="entry name" value="N-terminal domain of ligase-like"/>
    <property type="match status" value="1"/>
</dbReference>
<dbReference type="InterPro" id="IPR000873">
    <property type="entry name" value="AMP-dep_synth/lig_dom"/>
</dbReference>
<dbReference type="InterPro" id="IPR050237">
    <property type="entry name" value="ATP-dep_AMP-bd_enzyme"/>
</dbReference>
<evidence type="ECO:0000313" key="5">
    <source>
        <dbReference type="Proteomes" id="UP000553776"/>
    </source>
</evidence>
<keyword evidence="5" id="KW-1185">Reference proteome</keyword>
<evidence type="ECO:0000313" key="4">
    <source>
        <dbReference type="EMBL" id="MBB6690928.1"/>
    </source>
</evidence>
<feature type="domain" description="AMP-binding enzyme C-terminal" evidence="3">
    <location>
        <begin position="360"/>
        <end position="434"/>
    </location>
</feature>
<dbReference type="SUPFAM" id="SSF56801">
    <property type="entry name" value="Acetyl-CoA synthetase-like"/>
    <property type="match status" value="1"/>
</dbReference>
<name>A0A841TV63_9BACL</name>
<dbReference type="GO" id="GO:0016878">
    <property type="term" value="F:acid-thiol ligase activity"/>
    <property type="evidence" value="ECO:0007669"/>
    <property type="project" value="UniProtKB-ARBA"/>
</dbReference>
<dbReference type="Pfam" id="PF13193">
    <property type="entry name" value="AMP-binding_C"/>
    <property type="match status" value="1"/>
</dbReference>
<dbReference type="Proteomes" id="UP000553776">
    <property type="component" value="Unassembled WGS sequence"/>
</dbReference>
<dbReference type="InterPro" id="IPR042099">
    <property type="entry name" value="ANL_N_sf"/>
</dbReference>
<organism evidence="4 5">
    <name type="scientific">Cohnella xylanilytica</name>
    <dbReference type="NCBI Taxonomy" id="557555"/>
    <lineage>
        <taxon>Bacteria</taxon>
        <taxon>Bacillati</taxon>
        <taxon>Bacillota</taxon>
        <taxon>Bacilli</taxon>
        <taxon>Bacillales</taxon>
        <taxon>Paenibacillaceae</taxon>
        <taxon>Cohnella</taxon>
    </lineage>
</organism>
<dbReference type="Pfam" id="PF00501">
    <property type="entry name" value="AMP-binding"/>
    <property type="match status" value="1"/>
</dbReference>
<dbReference type="PANTHER" id="PTHR43767:SF10">
    <property type="entry name" value="SURFACTIN SYNTHASE SUBUNIT 1"/>
    <property type="match status" value="1"/>
</dbReference>
<feature type="compositionally biased region" description="Gly residues" evidence="1">
    <location>
        <begin position="151"/>
        <end position="175"/>
    </location>
</feature>
<dbReference type="Gene3D" id="3.30.300.30">
    <property type="match status" value="1"/>
</dbReference>
<dbReference type="InterPro" id="IPR045851">
    <property type="entry name" value="AMP-bd_C_sf"/>
</dbReference>
<dbReference type="PROSITE" id="PS00455">
    <property type="entry name" value="AMP_BINDING"/>
    <property type="match status" value="1"/>
</dbReference>
<protein>
    <submittedName>
        <fullName evidence="4">AMP-binding protein</fullName>
    </submittedName>
</protein>
<dbReference type="InterPro" id="IPR020845">
    <property type="entry name" value="AMP-binding_CS"/>
</dbReference>
<gene>
    <name evidence="4" type="ORF">H7B90_05870</name>
</gene>
<accession>A0A841TV63</accession>
<dbReference type="AlphaFoldDB" id="A0A841TV63"/>
<evidence type="ECO:0000256" key="1">
    <source>
        <dbReference type="SAM" id="MobiDB-lite"/>
    </source>
</evidence>
<comment type="caution">
    <text evidence="4">The sequence shown here is derived from an EMBL/GenBank/DDBJ whole genome shotgun (WGS) entry which is preliminary data.</text>
</comment>
<evidence type="ECO:0000259" key="3">
    <source>
        <dbReference type="Pfam" id="PF13193"/>
    </source>
</evidence>
<feature type="region of interest" description="Disordered" evidence="1">
    <location>
        <begin position="93"/>
        <end position="124"/>
    </location>
</feature>
<feature type="domain" description="AMP-dependent synthetase/ligase" evidence="2">
    <location>
        <begin position="98"/>
        <end position="308"/>
    </location>
</feature>
<reference evidence="4 5" key="1">
    <citation type="submission" date="2020-08" db="EMBL/GenBank/DDBJ databases">
        <title>Cohnella phylogeny.</title>
        <authorList>
            <person name="Dunlap C."/>
        </authorList>
    </citation>
    <scope>NUCLEOTIDE SEQUENCE [LARGE SCALE GENOMIC DNA]</scope>
    <source>
        <strain evidence="4 5">DSM 25239</strain>
    </source>
</reference>
<proteinExistence type="predicted"/>
<dbReference type="PANTHER" id="PTHR43767">
    <property type="entry name" value="LONG-CHAIN-FATTY-ACID--COA LIGASE"/>
    <property type="match status" value="1"/>
</dbReference>
<dbReference type="RefSeq" id="WP_185134919.1">
    <property type="nucleotide sequence ID" value="NZ_JACJVR010000019.1"/>
</dbReference>
<dbReference type="InterPro" id="IPR025110">
    <property type="entry name" value="AMP-bd_C"/>
</dbReference>
<evidence type="ECO:0000259" key="2">
    <source>
        <dbReference type="Pfam" id="PF00501"/>
    </source>
</evidence>
<dbReference type="CDD" id="cd04433">
    <property type="entry name" value="AFD_class_I"/>
    <property type="match status" value="1"/>
</dbReference>
<dbReference type="EMBL" id="JACJVR010000019">
    <property type="protein sequence ID" value="MBB6690928.1"/>
    <property type="molecule type" value="Genomic_DNA"/>
</dbReference>
<feature type="compositionally biased region" description="Polar residues" evidence="1">
    <location>
        <begin position="101"/>
        <end position="117"/>
    </location>
</feature>
<feature type="region of interest" description="Disordered" evidence="1">
    <location>
        <begin position="141"/>
        <end position="176"/>
    </location>
</feature>